<dbReference type="Proteomes" id="UP000799537">
    <property type="component" value="Unassembled WGS sequence"/>
</dbReference>
<dbReference type="RefSeq" id="XP_033671193.1">
    <property type="nucleotide sequence ID" value="XM_033811967.1"/>
</dbReference>
<feature type="region of interest" description="Disordered" evidence="1">
    <location>
        <begin position="161"/>
        <end position="186"/>
    </location>
</feature>
<protein>
    <submittedName>
        <fullName evidence="2">Uncharacterized protein</fullName>
    </submittedName>
</protein>
<dbReference type="EMBL" id="ML993586">
    <property type="protein sequence ID" value="KAF2170304.1"/>
    <property type="molecule type" value="Genomic_DNA"/>
</dbReference>
<evidence type="ECO:0000313" key="2">
    <source>
        <dbReference type="EMBL" id="KAF2170304.1"/>
    </source>
</evidence>
<reference evidence="2" key="1">
    <citation type="journal article" date="2020" name="Stud. Mycol.">
        <title>101 Dothideomycetes genomes: a test case for predicting lifestyles and emergence of pathogens.</title>
        <authorList>
            <person name="Haridas S."/>
            <person name="Albert R."/>
            <person name="Binder M."/>
            <person name="Bloem J."/>
            <person name="Labutti K."/>
            <person name="Salamov A."/>
            <person name="Andreopoulos B."/>
            <person name="Baker S."/>
            <person name="Barry K."/>
            <person name="Bills G."/>
            <person name="Bluhm B."/>
            <person name="Cannon C."/>
            <person name="Castanera R."/>
            <person name="Culley D."/>
            <person name="Daum C."/>
            <person name="Ezra D."/>
            <person name="Gonzalez J."/>
            <person name="Henrissat B."/>
            <person name="Kuo A."/>
            <person name="Liang C."/>
            <person name="Lipzen A."/>
            <person name="Lutzoni F."/>
            <person name="Magnuson J."/>
            <person name="Mondo S."/>
            <person name="Nolan M."/>
            <person name="Ohm R."/>
            <person name="Pangilinan J."/>
            <person name="Park H.-J."/>
            <person name="Ramirez L."/>
            <person name="Alfaro M."/>
            <person name="Sun H."/>
            <person name="Tritt A."/>
            <person name="Yoshinaga Y."/>
            <person name="Zwiers L.-H."/>
            <person name="Turgeon B."/>
            <person name="Goodwin S."/>
            <person name="Spatafora J."/>
            <person name="Crous P."/>
            <person name="Grigoriev I."/>
        </authorList>
    </citation>
    <scope>NUCLEOTIDE SEQUENCE</scope>
    <source>
        <strain evidence="2">ATCC 36951</strain>
    </source>
</reference>
<dbReference type="AlphaFoldDB" id="A0A6A6CT26"/>
<evidence type="ECO:0000313" key="3">
    <source>
        <dbReference type="Proteomes" id="UP000799537"/>
    </source>
</evidence>
<gene>
    <name evidence="2" type="ORF">M409DRAFT_52035</name>
</gene>
<dbReference type="GeneID" id="54565239"/>
<keyword evidence="3" id="KW-1185">Reference proteome</keyword>
<organism evidence="2 3">
    <name type="scientific">Zasmidium cellare ATCC 36951</name>
    <dbReference type="NCBI Taxonomy" id="1080233"/>
    <lineage>
        <taxon>Eukaryota</taxon>
        <taxon>Fungi</taxon>
        <taxon>Dikarya</taxon>
        <taxon>Ascomycota</taxon>
        <taxon>Pezizomycotina</taxon>
        <taxon>Dothideomycetes</taxon>
        <taxon>Dothideomycetidae</taxon>
        <taxon>Mycosphaerellales</taxon>
        <taxon>Mycosphaerellaceae</taxon>
        <taxon>Zasmidium</taxon>
    </lineage>
</organism>
<proteinExistence type="predicted"/>
<accession>A0A6A6CT26</accession>
<name>A0A6A6CT26_ZASCE</name>
<evidence type="ECO:0000256" key="1">
    <source>
        <dbReference type="SAM" id="MobiDB-lite"/>
    </source>
</evidence>
<sequence>MNAATQDEQARASKEVESRLASTNIFQATRLMQTLIEQEALLADSRRAAKNMSVNGVSTLDFEDMFPKPESAESILPNGNGSDELLQLTEHRRQQTQQPQTPMEHFLAISSSSDSCAVYSRLRMAEMKIPEGVQEHASIRVSLVQKVSTQHADYLAAQRVSDSRRVGASSEVSRARSEPTQRRTSQVALAEGACPAGEPTGTCSCAEGAHHHGAAARSWTPTANLGGNRRGRPPGMDEALVVAAVPGGCCGLRLDRAASHEVTNAAHRIFLAASYTSPA</sequence>